<feature type="transmembrane region" description="Helical" evidence="9">
    <location>
        <begin position="776"/>
        <end position="798"/>
    </location>
</feature>
<comment type="caution">
    <text evidence="11">The sequence shown here is derived from an EMBL/GenBank/DDBJ whole genome shotgun (WGS) entry which is preliminary data.</text>
</comment>
<evidence type="ECO:0000256" key="5">
    <source>
        <dbReference type="ARBA" id="ARBA00023065"/>
    </source>
</evidence>
<proteinExistence type="predicted"/>
<dbReference type="Gene3D" id="1.10.287.70">
    <property type="match status" value="2"/>
</dbReference>
<dbReference type="GO" id="GO:0016286">
    <property type="term" value="F:small conductance calcium-activated potassium channel activity"/>
    <property type="evidence" value="ECO:0007669"/>
    <property type="project" value="InterPro"/>
</dbReference>
<evidence type="ECO:0000256" key="7">
    <source>
        <dbReference type="ARBA" id="ARBA00023303"/>
    </source>
</evidence>
<evidence type="ECO:0000256" key="9">
    <source>
        <dbReference type="SAM" id="Phobius"/>
    </source>
</evidence>
<dbReference type="Pfam" id="PF02888">
    <property type="entry name" value="CaMBD"/>
    <property type="match status" value="1"/>
</dbReference>
<evidence type="ECO:0000256" key="1">
    <source>
        <dbReference type="ARBA" id="ARBA00004141"/>
    </source>
</evidence>
<evidence type="ECO:0000256" key="4">
    <source>
        <dbReference type="ARBA" id="ARBA00022989"/>
    </source>
</evidence>
<gene>
    <name evidence="11" type="ORF">FBUS_03992</name>
</gene>
<dbReference type="Pfam" id="PF03530">
    <property type="entry name" value="SK_channel"/>
    <property type="match status" value="1"/>
</dbReference>
<dbReference type="SUPFAM" id="SSF81324">
    <property type="entry name" value="Voltage-gated potassium channels"/>
    <property type="match status" value="1"/>
</dbReference>
<feature type="region of interest" description="Disordered" evidence="8">
    <location>
        <begin position="651"/>
        <end position="683"/>
    </location>
</feature>
<evidence type="ECO:0000313" key="12">
    <source>
        <dbReference type="Proteomes" id="UP000728185"/>
    </source>
</evidence>
<evidence type="ECO:0000259" key="10">
    <source>
        <dbReference type="SMART" id="SM01053"/>
    </source>
</evidence>
<evidence type="ECO:0000256" key="2">
    <source>
        <dbReference type="ARBA" id="ARBA00022448"/>
    </source>
</evidence>
<keyword evidence="6 9" id="KW-0472">Membrane</keyword>
<organism evidence="11 12">
    <name type="scientific">Fasciolopsis buskii</name>
    <dbReference type="NCBI Taxonomy" id="27845"/>
    <lineage>
        <taxon>Eukaryota</taxon>
        <taxon>Metazoa</taxon>
        <taxon>Spiralia</taxon>
        <taxon>Lophotrochozoa</taxon>
        <taxon>Platyhelminthes</taxon>
        <taxon>Trematoda</taxon>
        <taxon>Digenea</taxon>
        <taxon>Plagiorchiida</taxon>
        <taxon>Echinostomata</taxon>
        <taxon>Echinostomatoidea</taxon>
        <taxon>Fasciolidae</taxon>
        <taxon>Fasciolopsis</taxon>
    </lineage>
</organism>
<feature type="transmembrane region" description="Helical" evidence="9">
    <location>
        <begin position="982"/>
        <end position="1001"/>
    </location>
</feature>
<feature type="transmembrane region" description="Helical" evidence="9">
    <location>
        <begin position="1042"/>
        <end position="1062"/>
    </location>
</feature>
<dbReference type="OrthoDB" id="73653at2759"/>
<feature type="region of interest" description="Disordered" evidence="8">
    <location>
        <begin position="487"/>
        <end position="514"/>
    </location>
</feature>
<keyword evidence="4 9" id="KW-1133">Transmembrane helix</keyword>
<feature type="region of interest" description="Disordered" evidence="8">
    <location>
        <begin position="325"/>
        <end position="388"/>
    </location>
</feature>
<dbReference type="Proteomes" id="UP000728185">
    <property type="component" value="Unassembled WGS sequence"/>
</dbReference>
<keyword evidence="3 9" id="KW-0812">Transmembrane</keyword>
<evidence type="ECO:0000256" key="8">
    <source>
        <dbReference type="SAM" id="MobiDB-lite"/>
    </source>
</evidence>
<dbReference type="InterPro" id="IPR015449">
    <property type="entry name" value="K_chnl_Ca-activ_SK"/>
</dbReference>
<accession>A0A8E0VLV8</accession>
<feature type="compositionally biased region" description="Polar residues" evidence="8">
    <location>
        <begin position="369"/>
        <end position="388"/>
    </location>
</feature>
<keyword evidence="12" id="KW-1185">Reference proteome</keyword>
<protein>
    <submittedName>
        <fullName evidence="11">Small conductance calcium-activated potassium channel protein</fullName>
    </submittedName>
</protein>
<feature type="domain" description="Calmodulin-binding" evidence="10">
    <location>
        <begin position="1080"/>
        <end position="1156"/>
    </location>
</feature>
<dbReference type="SMART" id="SM01053">
    <property type="entry name" value="CaMBD"/>
    <property type="match status" value="1"/>
</dbReference>
<keyword evidence="7 11" id="KW-0407">Ion channel</keyword>
<dbReference type="GO" id="GO:0005516">
    <property type="term" value="F:calmodulin binding"/>
    <property type="evidence" value="ECO:0007669"/>
    <property type="project" value="InterPro"/>
</dbReference>
<evidence type="ECO:0000313" key="11">
    <source>
        <dbReference type="EMBL" id="KAA0200842.1"/>
    </source>
</evidence>
<dbReference type="InterPro" id="IPR013099">
    <property type="entry name" value="K_chnl_dom"/>
</dbReference>
<evidence type="ECO:0000256" key="3">
    <source>
        <dbReference type="ARBA" id="ARBA00022692"/>
    </source>
</evidence>
<dbReference type="AlphaFoldDB" id="A0A8E0VLV8"/>
<dbReference type="GO" id="GO:0016020">
    <property type="term" value="C:membrane"/>
    <property type="evidence" value="ECO:0007669"/>
    <property type="project" value="UniProtKB-SubCell"/>
</dbReference>
<reference evidence="11" key="1">
    <citation type="submission" date="2019-05" db="EMBL/GenBank/DDBJ databases">
        <title>Annotation for the trematode Fasciolopsis buski.</title>
        <authorList>
            <person name="Choi Y.-J."/>
        </authorList>
    </citation>
    <scope>NUCLEOTIDE SEQUENCE</scope>
    <source>
        <strain evidence="11">HT</strain>
        <tissue evidence="11">Whole worm</tissue>
    </source>
</reference>
<dbReference type="InterPro" id="IPR004178">
    <property type="entry name" value="CaM-bd_dom"/>
</dbReference>
<dbReference type="Pfam" id="PF07885">
    <property type="entry name" value="Ion_trans_2"/>
    <property type="match status" value="1"/>
</dbReference>
<dbReference type="InterPro" id="IPR036122">
    <property type="entry name" value="CaM-bd_dom_sf"/>
</dbReference>
<feature type="transmembrane region" description="Helical" evidence="9">
    <location>
        <begin position="1013"/>
        <end position="1030"/>
    </location>
</feature>
<comment type="subcellular location">
    <subcellularLocation>
        <location evidence="1">Membrane</location>
        <topology evidence="1">Multi-pass membrane protein</topology>
    </subcellularLocation>
</comment>
<dbReference type="PANTHER" id="PTHR10153">
    <property type="entry name" value="SMALL CONDUCTANCE CALCIUM-ACTIVATED POTASSIUM CHANNEL"/>
    <property type="match status" value="1"/>
</dbReference>
<feature type="compositionally biased region" description="Basic and acidic residues" evidence="8">
    <location>
        <begin position="352"/>
        <end position="364"/>
    </location>
</feature>
<dbReference type="EMBL" id="LUCM01000247">
    <property type="protein sequence ID" value="KAA0200842.1"/>
    <property type="molecule type" value="Genomic_DNA"/>
</dbReference>
<feature type="compositionally biased region" description="Polar residues" evidence="8">
    <location>
        <begin position="418"/>
        <end position="433"/>
    </location>
</feature>
<name>A0A8E0VLV8_9TREM</name>
<evidence type="ECO:0000256" key="6">
    <source>
        <dbReference type="ARBA" id="ARBA00023136"/>
    </source>
</evidence>
<dbReference type="SUPFAM" id="SSF81327">
    <property type="entry name" value="Small-conductance potassium channel"/>
    <property type="match status" value="1"/>
</dbReference>
<keyword evidence="2" id="KW-0813">Transport</keyword>
<feature type="compositionally biased region" description="Basic and acidic residues" evidence="8">
    <location>
        <begin position="494"/>
        <end position="503"/>
    </location>
</feature>
<sequence length="1229" mass="137594">MNVICLLNIVITMSGLPKRKYRRLDSPPSVETTELPESMPHKEVAKNVVATDHAEYPQADDMTALAMELPGQENNLTTTAEYSADQIFSGNSSFEQESESLEQTTSQFQEMFHRMSSSQSESWFTASSLIDELGANTSSGLAQTESLGAVSLLREQHPTTMTTATTNVNKDTRISLFEDITSTVPLKLDGAKKSCRPIGNEVEIPGPPGRSFVLRPHTSFSVRDTQRRTTTPQMEKAEISLTNSASPTKMLRTKWKRLFGYRSPAPSSTSQLLRSKSHQIQRSLSHHSTIIEVSSEPLSYACLPRNIVLIKEKSNLAGQSILTSGSVHAKSSERQSEDLGVSGDKNVSNRSDSNESRDFDEVKLPKSLLTDNMPQTPVESTKPNLTDTKTSLVSARSMVSMGSRGDFHRHDGTKLNRRSQLIQRQQSDTNDANSIHDPLPNAADADHFEAPAIPDEFKTSFEREQDDPENLLVREAHVGALALAWATGTRKGRHQTEHSHSERQTTSTSPLKIGSGFRLYSQKRKYETEYLESPGDAMRILAKFHKENAKVRTIRSIFKQHSSDKHTEDDHIIGSVAKGPLRTALTPLRIITPETTTVMESEQSHPIGDSVGKNISPTKQETEMLRLSSLDVKLQTSTTGVPQNKLFMKKRTGSKRALNVSHSDDEDEMTSDSPTTELGDDVMPTGQRAQMRRGGQDIPPLCSGGGPLGTSQQPLLQKSQSRGIGWRLSQRKILNEQRRKIADYSFLLAVVGILLMVLELEFLMARVYTRDSFYSLLIKSLISASTFILIALIIFYHAVDIKLFSVNNCIEDWRIATNPRKIGFVVLEVFLCMIHPPPILSNYLWPGEQSHLLDDHLSHPDVTFPPPRHSVSVATTDEKSGKHSVHIPNMHNSSISYMTPMTTQWSVPHTTHSVQEHKSEFISLELSLSIPMFLRLYLIFRVLLLHSTFFTDAGSQSIGALNRVKINVRFVLKTLATAQPGTMLLIFILSMWVITSWIMRVCERQQNPEYERMLNTMWLIAVTFLSIGYGDMVPSTHCGRSISVIAGVMGSACTALVVAVVARKLELTRAEKHVHNFMQDNKVYKQLRHSAANVLRETWLFYKHTRLVKRVNAARVRMHQRKFLQAISRLRKAKDNQRKVKEDANSMVDVVKLQTSIQESVTHIRGDQAIFLQRLLSVEKCINQLQMQISQLPDTLNLVLECGQMARPVLGVDDVDEYTPSGVAFTLDG</sequence>
<keyword evidence="5" id="KW-0406">Ion transport</keyword>
<feature type="transmembrane region" description="Helical" evidence="9">
    <location>
        <begin position="744"/>
        <end position="764"/>
    </location>
</feature>
<feature type="region of interest" description="Disordered" evidence="8">
    <location>
        <begin position="402"/>
        <end position="445"/>
    </location>
</feature>
<feature type="compositionally biased region" description="Basic and acidic residues" evidence="8">
    <location>
        <begin position="405"/>
        <end position="414"/>
    </location>
</feature>